<name>A0ABN9V7K6_9DINO</name>
<accession>A0ABN9V7K6</accession>
<feature type="non-terminal residue" evidence="1">
    <location>
        <position position="1"/>
    </location>
</feature>
<proteinExistence type="predicted"/>
<protein>
    <submittedName>
        <fullName evidence="1">Uncharacterized protein</fullName>
    </submittedName>
</protein>
<organism evidence="1 2">
    <name type="scientific">Prorocentrum cordatum</name>
    <dbReference type="NCBI Taxonomy" id="2364126"/>
    <lineage>
        <taxon>Eukaryota</taxon>
        <taxon>Sar</taxon>
        <taxon>Alveolata</taxon>
        <taxon>Dinophyceae</taxon>
        <taxon>Prorocentrales</taxon>
        <taxon>Prorocentraceae</taxon>
        <taxon>Prorocentrum</taxon>
    </lineage>
</organism>
<dbReference type="Proteomes" id="UP001189429">
    <property type="component" value="Unassembled WGS sequence"/>
</dbReference>
<evidence type="ECO:0000313" key="2">
    <source>
        <dbReference type="Proteomes" id="UP001189429"/>
    </source>
</evidence>
<reference evidence="1" key="1">
    <citation type="submission" date="2023-10" db="EMBL/GenBank/DDBJ databases">
        <authorList>
            <person name="Chen Y."/>
            <person name="Shah S."/>
            <person name="Dougan E. K."/>
            <person name="Thang M."/>
            <person name="Chan C."/>
        </authorList>
    </citation>
    <scope>NUCLEOTIDE SEQUENCE [LARGE SCALE GENOMIC DNA]</scope>
</reference>
<keyword evidence="2" id="KW-1185">Reference proteome</keyword>
<sequence>GIIRMKESLDDAGVKVVKKNGIAAEPQTVGTAKQRIDEAVSVVVDLEAQLAEANAT</sequence>
<gene>
    <name evidence="1" type="ORF">PCOR1329_LOCUS54715</name>
</gene>
<evidence type="ECO:0000313" key="1">
    <source>
        <dbReference type="EMBL" id="CAK0867878.1"/>
    </source>
</evidence>
<dbReference type="EMBL" id="CAUYUJ010016692">
    <property type="protein sequence ID" value="CAK0867878.1"/>
    <property type="molecule type" value="Genomic_DNA"/>
</dbReference>
<comment type="caution">
    <text evidence="1">The sequence shown here is derived from an EMBL/GenBank/DDBJ whole genome shotgun (WGS) entry which is preliminary data.</text>
</comment>
<feature type="non-terminal residue" evidence="1">
    <location>
        <position position="56"/>
    </location>
</feature>